<dbReference type="EMBL" id="JAHESC010000009">
    <property type="protein sequence ID" value="MBT1686600.1"/>
    <property type="molecule type" value="Genomic_DNA"/>
</dbReference>
<gene>
    <name evidence="2" type="ORF">KK078_08540</name>
</gene>
<reference evidence="2 3" key="1">
    <citation type="submission" date="2021-05" db="EMBL/GenBank/DDBJ databases">
        <title>A Polyphasic approach of four new species of the genus Ohtaekwangia: Ohtaekwangia histidinii sp. nov., Ohtaekwangia cretensis sp. nov., Ohtaekwangia indiensis sp. nov., Ohtaekwangia reichenbachii sp. nov. from diverse environment.</title>
        <authorList>
            <person name="Octaviana S."/>
        </authorList>
    </citation>
    <scope>NUCLEOTIDE SEQUENCE [LARGE SCALE GENOMIC DNA]</scope>
    <source>
        <strain evidence="2 3">PWU37</strain>
    </source>
</reference>
<dbReference type="InterPro" id="IPR016161">
    <property type="entry name" value="Ald_DH/histidinol_DH"/>
</dbReference>
<dbReference type="InterPro" id="IPR008670">
    <property type="entry name" value="CoA_reduct_LuxC"/>
</dbReference>
<accession>A0AAP2GHN1</accession>
<evidence type="ECO:0000313" key="2">
    <source>
        <dbReference type="EMBL" id="MBT1686600.1"/>
    </source>
</evidence>
<proteinExistence type="predicted"/>
<dbReference type="Proteomes" id="UP001319180">
    <property type="component" value="Unassembled WGS sequence"/>
</dbReference>
<dbReference type="Pfam" id="PF05893">
    <property type="entry name" value="LuxC"/>
    <property type="match status" value="1"/>
</dbReference>
<dbReference type="GO" id="GO:0008218">
    <property type="term" value="P:bioluminescence"/>
    <property type="evidence" value="ECO:0007669"/>
    <property type="project" value="InterPro"/>
</dbReference>
<dbReference type="AlphaFoldDB" id="A0AAP2GHN1"/>
<protein>
    <submittedName>
        <fullName evidence="2">Acyl-CoA reductase</fullName>
    </submittedName>
</protein>
<name>A0AAP2GHN1_9BACT</name>
<organism evidence="2 3">
    <name type="scientific">Dawidia soli</name>
    <dbReference type="NCBI Taxonomy" id="2782352"/>
    <lineage>
        <taxon>Bacteria</taxon>
        <taxon>Pseudomonadati</taxon>
        <taxon>Bacteroidota</taxon>
        <taxon>Cytophagia</taxon>
        <taxon>Cytophagales</taxon>
        <taxon>Chryseotaleaceae</taxon>
        <taxon>Dawidia</taxon>
    </lineage>
</organism>
<evidence type="ECO:0000313" key="3">
    <source>
        <dbReference type="Proteomes" id="UP001319180"/>
    </source>
</evidence>
<dbReference type="SUPFAM" id="SSF53720">
    <property type="entry name" value="ALDH-like"/>
    <property type="match status" value="1"/>
</dbReference>
<keyword evidence="1" id="KW-0521">NADP</keyword>
<keyword evidence="3" id="KW-1185">Reference proteome</keyword>
<evidence type="ECO:0000256" key="1">
    <source>
        <dbReference type="ARBA" id="ARBA00022857"/>
    </source>
</evidence>
<sequence>MNIEERIHALATLGAHLQGLTDDEFQSVAARAARENPWFTPANVRMAFNGIIRMLDKGKLRTWVAPYTFPGTPRQVALILAGNIPLVGFHDLLAVLISGHRALVKLSSKDAALPRYLLDTLAMISPALHAQVQIAEQLKGFQAVIATGSDNSARYFDYYFGKYPHIIRKNRTSVAILQGDETEAELNALGTDIFSYFGLGCRNVSKLLVPAGYTFDRFFPALDAHRDIIHHHKYCNNYDYQKSIMLVNSTPFLDNGYLMLHESTRLVSPISVVYYEHYLTPETLAASLAEQSDKLQCIVGRAPGATVPFGQAQFPEVWDYADRVDTLQFLATLS</sequence>
<comment type="caution">
    <text evidence="2">The sequence shown here is derived from an EMBL/GenBank/DDBJ whole genome shotgun (WGS) entry which is preliminary data.</text>
</comment>
<dbReference type="RefSeq" id="WP_254089837.1">
    <property type="nucleotide sequence ID" value="NZ_JAHESC010000009.1"/>
</dbReference>
<dbReference type="GO" id="GO:0003995">
    <property type="term" value="F:acyl-CoA dehydrogenase activity"/>
    <property type="evidence" value="ECO:0007669"/>
    <property type="project" value="InterPro"/>
</dbReference>